<protein>
    <submittedName>
        <fullName evidence="2">Uncharacterized protein LOC108667914</fullName>
    </submittedName>
</protein>
<gene>
    <name evidence="2" type="primary">LOC108667914</name>
</gene>
<dbReference type="GeneID" id="108667914"/>
<dbReference type="Proteomes" id="UP000694843">
    <property type="component" value="Unplaced"/>
</dbReference>
<evidence type="ECO:0000313" key="1">
    <source>
        <dbReference type="Proteomes" id="UP000694843"/>
    </source>
</evidence>
<accession>A0A8B7NA95</accession>
<keyword evidence="1" id="KW-1185">Reference proteome</keyword>
<dbReference type="OrthoDB" id="6403699at2759"/>
<dbReference type="RefSeq" id="XP_018010503.1">
    <property type="nucleotide sequence ID" value="XM_018155014.2"/>
</dbReference>
<dbReference type="AlphaFoldDB" id="A0A8B7NA95"/>
<reference evidence="2" key="1">
    <citation type="submission" date="2025-08" db="UniProtKB">
        <authorList>
            <consortium name="RefSeq"/>
        </authorList>
    </citation>
    <scope>IDENTIFICATION</scope>
    <source>
        <tissue evidence="2">Whole organism</tissue>
    </source>
</reference>
<dbReference type="KEGG" id="hazt:108667914"/>
<sequence>MHEAGASAQDWREALMCRPHEARLAITAAQATRAEDRKFMITCGRDLEAVALVLPHAWDVMVEVQASPEVLRTPAWQQITQHHGGDLELRLPVLVSEFLPCDDLLQQLVGSRCRVTLFHGGIRTAAGVAALAAVAASAGLDIRLETPLDLSALRGKYYYLDVYPLVTDTAVSAVPLPDTPPPRLTVLGWTAGCWEAVAQTVQAYAPSSKRYEAIKLSRRELSPDEVRRLLALLHEAGIRTSDAGATRSDIDGLGWRRLRICDDL</sequence>
<evidence type="ECO:0000313" key="2">
    <source>
        <dbReference type="RefSeq" id="XP_018010503.1"/>
    </source>
</evidence>
<proteinExistence type="predicted"/>
<organism evidence="1 2">
    <name type="scientific">Hyalella azteca</name>
    <name type="common">Amphipod</name>
    <dbReference type="NCBI Taxonomy" id="294128"/>
    <lineage>
        <taxon>Eukaryota</taxon>
        <taxon>Metazoa</taxon>
        <taxon>Ecdysozoa</taxon>
        <taxon>Arthropoda</taxon>
        <taxon>Crustacea</taxon>
        <taxon>Multicrustacea</taxon>
        <taxon>Malacostraca</taxon>
        <taxon>Eumalacostraca</taxon>
        <taxon>Peracarida</taxon>
        <taxon>Amphipoda</taxon>
        <taxon>Senticaudata</taxon>
        <taxon>Talitrida</taxon>
        <taxon>Talitroidea</taxon>
        <taxon>Hyalellidae</taxon>
        <taxon>Hyalella</taxon>
    </lineage>
</organism>
<name>A0A8B7NA95_HYAAZ</name>